<evidence type="ECO:0000256" key="2">
    <source>
        <dbReference type="ARBA" id="ARBA00007401"/>
    </source>
</evidence>
<dbReference type="InterPro" id="IPR006104">
    <property type="entry name" value="Glyco_hydro_2_N"/>
</dbReference>
<keyword evidence="5" id="KW-0326">Glycosidase</keyword>
<dbReference type="SUPFAM" id="SSF49303">
    <property type="entry name" value="beta-Galactosidase/glucuronidase domain"/>
    <property type="match status" value="2"/>
</dbReference>
<dbReference type="Gene3D" id="2.60.120.260">
    <property type="entry name" value="Galactose-binding domain-like"/>
    <property type="match status" value="1"/>
</dbReference>
<dbReference type="Gene3D" id="2.70.98.10">
    <property type="match status" value="1"/>
</dbReference>
<dbReference type="PANTHER" id="PTHR46323:SF2">
    <property type="entry name" value="BETA-GALACTOSIDASE"/>
    <property type="match status" value="1"/>
</dbReference>
<evidence type="ECO:0000256" key="5">
    <source>
        <dbReference type="ARBA" id="ARBA00023295"/>
    </source>
</evidence>
<protein>
    <recommendedName>
        <fullName evidence="3">beta-galactosidase</fullName>
        <ecNumber evidence="3">3.2.1.23</ecNumber>
    </recommendedName>
    <alternativeName>
        <fullName evidence="6">Lactase</fullName>
    </alternativeName>
</protein>
<dbReference type="InterPro" id="IPR006102">
    <property type="entry name" value="Ig-like_GH2"/>
</dbReference>
<dbReference type="SUPFAM" id="SSF49785">
    <property type="entry name" value="Galactose-binding domain-like"/>
    <property type="match status" value="1"/>
</dbReference>
<evidence type="ECO:0000256" key="4">
    <source>
        <dbReference type="ARBA" id="ARBA00022801"/>
    </source>
</evidence>
<accession>A0A9P7SXH5</accession>
<dbReference type="InterPro" id="IPR008979">
    <property type="entry name" value="Galactose-bd-like_sf"/>
</dbReference>
<dbReference type="InterPro" id="IPR006101">
    <property type="entry name" value="Glyco_hydro_2"/>
</dbReference>
<sequence length="1051" mass="120023">MQASETTLLPADASARPDWSNVHVIHRNTLPPRSHFFLYDHEQDALTRDVTKARARCLSGNWKFHLSDSPFTGPRDFYKPGFDASEFGHVHVPGMWQLQGYGRGPHYTNYLYPWPVDPPNVSYQENECGRYMTIFSVDKSFEHRQLRLRFEGVDSSFTVWVNGVEVGYSQGSRNPSEFDVTDLIHIGKENRLAVEVYQRCDGSYIEDQDQWWLSGIFRDVYLHAFPKVHPVDFHVRTDLDDKFQNAILRVDVHVSGSRSVELKLLDHERQEVVCSKTLEILNSGEFRLEVKNPRKWTAETPYLYHLVLNFHGHDQCSIVQRVGFRKTGLIDGVFCINGSPVKFRGVNRHEHHPDHGRAVPYEFMRRDLLLMKTHNINAVRTSHQINDPRFYDVADELGLWVLDEADLECHGLAAVGVDNAAKYTSDNPVWKEQYVDRARQMVARDKNHACVIMWSLGNESFYGQNHQAMYDAIKLMDDSRLIHYEGDGDAKTVDIFSRMYSDLAFIDKFAKERDWKKPLVLCEFLHSMGNSVGNAQEYIELFYKHPRLMGGFVWEWANHGLRTKNKDGEEFMAYGGDFGDEPNDYNFVMDGLLLSEHNISSNITEYAKSIEPVQTLSLHHHDISIVNRYDFLTLDHLVAEWCVVSDGKKLTGGRVNIPKGVRPHTEAIATAEGFHNGMLREIHGEGYLQIRFKNKFKTNWAPANHQVASGELRVSRPLPVSAIQAIEPPMPRPTIQMASESSTRVQIRSASGKSVWILDTRAGTLVSWKRKQLAHAEERLKGENGEKDENGEDGEDGEDVEVMTEPITMDFYRALTDNDRGGHGREWQERRLHQTRTHTQQVRLDTVKDGVAVQVRQRIAPPALAWAVDTTWTYHFRGESVAIKVKGRPHGARLPSTFARIGLTMGVAGAERAEWWGRGPGESYRDKKHSQLHGNWAATVDELWVDYEFPQEGGNRTDVRWVELLGADGRRVLRANFGDLDGASFAASHYATRDVDACAHPFELHRRRRKDTLVRLDWAHHGLGTASCGPWTLPQYSLTTDGGFDFAVLLD</sequence>
<dbReference type="Pfam" id="PF02836">
    <property type="entry name" value="Glyco_hydro_2_C"/>
    <property type="match status" value="1"/>
</dbReference>
<dbReference type="GO" id="GO:0009341">
    <property type="term" value="C:beta-galactosidase complex"/>
    <property type="evidence" value="ECO:0007669"/>
    <property type="project" value="InterPro"/>
</dbReference>
<dbReference type="InterPro" id="IPR032312">
    <property type="entry name" value="LacZ_4"/>
</dbReference>
<evidence type="ECO:0000256" key="6">
    <source>
        <dbReference type="ARBA" id="ARBA00032230"/>
    </source>
</evidence>
<dbReference type="AlphaFoldDB" id="A0A9P7SXH5"/>
<evidence type="ECO:0000256" key="3">
    <source>
        <dbReference type="ARBA" id="ARBA00012756"/>
    </source>
</evidence>
<organism evidence="9 10">
    <name type="scientific">Claviceps pusilla</name>
    <dbReference type="NCBI Taxonomy" id="123648"/>
    <lineage>
        <taxon>Eukaryota</taxon>
        <taxon>Fungi</taxon>
        <taxon>Dikarya</taxon>
        <taxon>Ascomycota</taxon>
        <taxon>Pezizomycotina</taxon>
        <taxon>Sordariomycetes</taxon>
        <taxon>Hypocreomycetidae</taxon>
        <taxon>Hypocreales</taxon>
        <taxon>Clavicipitaceae</taxon>
        <taxon>Claviceps</taxon>
    </lineage>
</organism>
<dbReference type="SMART" id="SM01038">
    <property type="entry name" value="Bgal_small_N"/>
    <property type="match status" value="1"/>
</dbReference>
<evidence type="ECO:0000256" key="1">
    <source>
        <dbReference type="ARBA" id="ARBA00001412"/>
    </source>
</evidence>
<dbReference type="InterPro" id="IPR014718">
    <property type="entry name" value="GH-type_carb-bd"/>
</dbReference>
<gene>
    <name evidence="9" type="ORF">E4U43_003543</name>
</gene>
<dbReference type="FunFam" id="3.20.20.80:FF:000018">
    <property type="entry name" value="Beta-galactosidase"/>
    <property type="match status" value="1"/>
</dbReference>
<dbReference type="InterPro" id="IPR017853">
    <property type="entry name" value="GH"/>
</dbReference>
<dbReference type="EMBL" id="SRPW01002388">
    <property type="protein sequence ID" value="KAG5993306.1"/>
    <property type="molecule type" value="Genomic_DNA"/>
</dbReference>
<evidence type="ECO:0000256" key="7">
    <source>
        <dbReference type="SAM" id="MobiDB-lite"/>
    </source>
</evidence>
<dbReference type="Pfam" id="PF00703">
    <property type="entry name" value="Glyco_hydro_2"/>
    <property type="match status" value="1"/>
</dbReference>
<feature type="domain" description="Beta galactosidase small chain/" evidence="8">
    <location>
        <begin position="748"/>
        <end position="1051"/>
    </location>
</feature>
<dbReference type="InterPro" id="IPR050347">
    <property type="entry name" value="Bact_Beta-galactosidase"/>
</dbReference>
<dbReference type="InterPro" id="IPR011013">
    <property type="entry name" value="Gal_mutarotase_sf_dom"/>
</dbReference>
<evidence type="ECO:0000259" key="8">
    <source>
        <dbReference type="SMART" id="SM01038"/>
    </source>
</evidence>
<feature type="compositionally biased region" description="Acidic residues" evidence="7">
    <location>
        <begin position="789"/>
        <end position="798"/>
    </location>
</feature>
<dbReference type="Gene3D" id="2.60.40.10">
    <property type="entry name" value="Immunoglobulins"/>
    <property type="match status" value="2"/>
</dbReference>
<dbReference type="Gene3D" id="3.20.20.80">
    <property type="entry name" value="Glycosidases"/>
    <property type="match status" value="1"/>
</dbReference>
<feature type="compositionally biased region" description="Basic and acidic residues" evidence="7">
    <location>
        <begin position="777"/>
        <end position="788"/>
    </location>
</feature>
<dbReference type="InterPro" id="IPR006103">
    <property type="entry name" value="Glyco_hydro_2_cat"/>
</dbReference>
<dbReference type="Pfam" id="PF02837">
    <property type="entry name" value="Glyco_hydro_2_N"/>
    <property type="match status" value="1"/>
</dbReference>
<dbReference type="InterPro" id="IPR036156">
    <property type="entry name" value="Beta-gal/glucu_dom_sf"/>
</dbReference>
<dbReference type="GO" id="GO:0005990">
    <property type="term" value="P:lactose catabolic process"/>
    <property type="evidence" value="ECO:0007669"/>
    <property type="project" value="TreeGrafter"/>
</dbReference>
<dbReference type="PANTHER" id="PTHR46323">
    <property type="entry name" value="BETA-GALACTOSIDASE"/>
    <property type="match status" value="1"/>
</dbReference>
<keyword evidence="10" id="KW-1185">Reference proteome</keyword>
<dbReference type="GO" id="GO:0004565">
    <property type="term" value="F:beta-galactosidase activity"/>
    <property type="evidence" value="ECO:0007669"/>
    <property type="project" value="UniProtKB-EC"/>
</dbReference>
<dbReference type="PRINTS" id="PR00132">
    <property type="entry name" value="GLHYDRLASE2"/>
</dbReference>
<dbReference type="EC" id="3.2.1.23" evidence="3"/>
<keyword evidence="4" id="KW-0378">Hydrolase</keyword>
<name>A0A9P7SXH5_9HYPO</name>
<dbReference type="OrthoDB" id="408320at2759"/>
<dbReference type="InterPro" id="IPR004199">
    <property type="entry name" value="B-gal_small/dom_5"/>
</dbReference>
<dbReference type="SUPFAM" id="SSF74650">
    <property type="entry name" value="Galactose mutarotase-like"/>
    <property type="match status" value="1"/>
</dbReference>
<dbReference type="InterPro" id="IPR023232">
    <property type="entry name" value="Glyco_hydro_2_AS"/>
</dbReference>
<comment type="similarity">
    <text evidence="2">Belongs to the glycosyl hydrolase 2 family.</text>
</comment>
<dbReference type="Pfam" id="PF16353">
    <property type="entry name" value="LacZ_4"/>
    <property type="match status" value="1"/>
</dbReference>
<comment type="caution">
    <text evidence="9">The sequence shown here is derived from an EMBL/GenBank/DDBJ whole genome shotgun (WGS) entry which is preliminary data.</text>
</comment>
<proteinExistence type="inferred from homology"/>
<feature type="region of interest" description="Disordered" evidence="7">
    <location>
        <begin position="777"/>
        <end position="798"/>
    </location>
</feature>
<reference evidence="9" key="1">
    <citation type="journal article" date="2020" name="bioRxiv">
        <title>Whole genome comparisons of ergot fungi reveals the divergence and evolution of species within the genus Claviceps are the result of varying mechanisms driving genome evolution and host range expansion.</title>
        <authorList>
            <person name="Wyka S.A."/>
            <person name="Mondo S.J."/>
            <person name="Liu M."/>
            <person name="Dettman J."/>
            <person name="Nalam V."/>
            <person name="Broders K.D."/>
        </authorList>
    </citation>
    <scope>NUCLEOTIDE SEQUENCE</scope>
    <source>
        <strain evidence="9">CCC 602</strain>
    </source>
</reference>
<dbReference type="Proteomes" id="UP000748025">
    <property type="component" value="Unassembled WGS sequence"/>
</dbReference>
<dbReference type="GO" id="GO:0030246">
    <property type="term" value="F:carbohydrate binding"/>
    <property type="evidence" value="ECO:0007669"/>
    <property type="project" value="InterPro"/>
</dbReference>
<dbReference type="PROSITE" id="PS00608">
    <property type="entry name" value="GLYCOSYL_HYDROL_F2_2"/>
    <property type="match status" value="1"/>
</dbReference>
<dbReference type="Pfam" id="PF02929">
    <property type="entry name" value="Bgal_small_N"/>
    <property type="match status" value="1"/>
</dbReference>
<evidence type="ECO:0000313" key="9">
    <source>
        <dbReference type="EMBL" id="KAG5993306.1"/>
    </source>
</evidence>
<dbReference type="SUPFAM" id="SSF51445">
    <property type="entry name" value="(Trans)glycosidases"/>
    <property type="match status" value="1"/>
</dbReference>
<comment type="catalytic activity">
    <reaction evidence="1">
        <text>Hydrolysis of terminal non-reducing beta-D-galactose residues in beta-D-galactosides.</text>
        <dbReference type="EC" id="3.2.1.23"/>
    </reaction>
</comment>
<evidence type="ECO:0000313" key="10">
    <source>
        <dbReference type="Proteomes" id="UP000748025"/>
    </source>
</evidence>
<dbReference type="InterPro" id="IPR013783">
    <property type="entry name" value="Ig-like_fold"/>
</dbReference>